<dbReference type="EMBL" id="JAHXDN010000010">
    <property type="protein sequence ID" value="MBW4710732.1"/>
    <property type="molecule type" value="Genomic_DNA"/>
</dbReference>
<dbReference type="AlphaFoldDB" id="A0A9X1G0B0"/>
<evidence type="ECO:0000313" key="2">
    <source>
        <dbReference type="Proteomes" id="UP001138661"/>
    </source>
</evidence>
<accession>A0A9X1G0B0</accession>
<gene>
    <name evidence="1" type="ORF">KX928_23325</name>
</gene>
<evidence type="ECO:0000313" key="1">
    <source>
        <dbReference type="EMBL" id="MBW4710732.1"/>
    </source>
</evidence>
<keyword evidence="2" id="KW-1185">Reference proteome</keyword>
<comment type="caution">
    <text evidence="1">The sequence shown here is derived from an EMBL/GenBank/DDBJ whole genome shotgun (WGS) entry which is preliminary data.</text>
</comment>
<proteinExistence type="predicted"/>
<dbReference type="RefSeq" id="WP_219507842.1">
    <property type="nucleotide sequence ID" value="NZ_JAHXDN010000010.1"/>
</dbReference>
<dbReference type="Proteomes" id="UP001138661">
    <property type="component" value="Unassembled WGS sequence"/>
</dbReference>
<reference evidence="1" key="1">
    <citation type="submission" date="2021-07" db="EMBL/GenBank/DDBJ databases">
        <title>Roseobacter insulae sp. nov., isolated from a tidal flat.</title>
        <authorList>
            <person name="Park S."/>
            <person name="Yoon J.-H."/>
        </authorList>
    </citation>
    <scope>NUCLEOTIDE SEQUENCE</scope>
    <source>
        <strain evidence="1">YSTF-M11</strain>
    </source>
</reference>
<name>A0A9X1G0B0_9RHOB</name>
<organism evidence="1 2">
    <name type="scientific">Roseobacter insulae</name>
    <dbReference type="NCBI Taxonomy" id="2859783"/>
    <lineage>
        <taxon>Bacteria</taxon>
        <taxon>Pseudomonadati</taxon>
        <taxon>Pseudomonadota</taxon>
        <taxon>Alphaproteobacteria</taxon>
        <taxon>Rhodobacterales</taxon>
        <taxon>Roseobacteraceae</taxon>
        <taxon>Roseobacter</taxon>
    </lineage>
</organism>
<protein>
    <submittedName>
        <fullName evidence="1">Uncharacterized protein</fullName>
    </submittedName>
</protein>
<sequence length="101" mass="11399">MTDILNQIREKWLEILKNDALEITEIRICADVADEMFSQISTDRQVLFNFPLKAGAPMELMGKPIELVKPGALPDPGWEIVSRVVLNPLGVIRGDTPFRPR</sequence>